<evidence type="ECO:0000313" key="3">
    <source>
        <dbReference type="Proteomes" id="UP001189429"/>
    </source>
</evidence>
<reference evidence="2" key="1">
    <citation type="submission" date="2023-10" db="EMBL/GenBank/DDBJ databases">
        <authorList>
            <person name="Chen Y."/>
            <person name="Shah S."/>
            <person name="Dougan E. K."/>
            <person name="Thang M."/>
            <person name="Chan C."/>
        </authorList>
    </citation>
    <scope>NUCLEOTIDE SEQUENCE [LARGE SCALE GENOMIC DNA]</scope>
</reference>
<keyword evidence="3" id="KW-1185">Reference proteome</keyword>
<proteinExistence type="predicted"/>
<gene>
    <name evidence="2" type="ORF">PCOR1329_LOCUS84150</name>
</gene>
<evidence type="ECO:0000313" key="2">
    <source>
        <dbReference type="EMBL" id="CAK0909835.1"/>
    </source>
</evidence>
<dbReference type="Proteomes" id="UP001189429">
    <property type="component" value="Unassembled WGS sequence"/>
</dbReference>
<feature type="compositionally biased region" description="Acidic residues" evidence="1">
    <location>
        <begin position="195"/>
        <end position="206"/>
    </location>
</feature>
<protein>
    <submittedName>
        <fullName evidence="2">Uncharacterized protein</fullName>
    </submittedName>
</protein>
<feature type="compositionally biased region" description="Low complexity" evidence="1">
    <location>
        <begin position="148"/>
        <end position="174"/>
    </location>
</feature>
<sequence>MDSLRALTLCVRAVLQEEGDLAGALRLAAQGEARRRNAYRKVEEARIRVSLFLAGDRQAEHELWHHLHLQSPPPPPQARRGQARRQHRFISCASQEAGRLGGPIWWDSPRPADLVGWAKAGCPTAEKAGKKRKDPDAPDGEDAELEARAAQLRRTGGSAEAAALEATAAALRGEAAGDGGEPAEEGAGGTATPVQEDDGDITGDEK</sequence>
<dbReference type="EMBL" id="CAUYUJ010022272">
    <property type="protein sequence ID" value="CAK0909835.1"/>
    <property type="molecule type" value="Genomic_DNA"/>
</dbReference>
<feature type="region of interest" description="Disordered" evidence="1">
    <location>
        <begin position="123"/>
        <end position="206"/>
    </location>
</feature>
<organism evidence="2 3">
    <name type="scientific">Prorocentrum cordatum</name>
    <dbReference type="NCBI Taxonomy" id="2364126"/>
    <lineage>
        <taxon>Eukaryota</taxon>
        <taxon>Sar</taxon>
        <taxon>Alveolata</taxon>
        <taxon>Dinophyceae</taxon>
        <taxon>Prorocentrales</taxon>
        <taxon>Prorocentraceae</taxon>
        <taxon>Prorocentrum</taxon>
    </lineage>
</organism>
<evidence type="ECO:0000256" key="1">
    <source>
        <dbReference type="SAM" id="MobiDB-lite"/>
    </source>
</evidence>
<accession>A0ABN9YEC2</accession>
<comment type="caution">
    <text evidence="2">The sequence shown here is derived from an EMBL/GenBank/DDBJ whole genome shotgun (WGS) entry which is preliminary data.</text>
</comment>
<name>A0ABN9YEC2_9DINO</name>